<name>A0A371HBG1_MUCPR</name>
<proteinExistence type="predicted"/>
<accession>A0A371HBG1</accession>
<sequence length="116" mass="13038">MGWLSSKENGPNIDSNPLPGYVGPFVNAIMEECHHLVKRVEEGPSLVECEENNKFKELLQGLIDSNLVQISKSWRREDVAMAHIMDKGPPHALRPLVIHFTLMPHVPKPLIVQIPS</sequence>
<dbReference type="Proteomes" id="UP000257109">
    <property type="component" value="Unassembled WGS sequence"/>
</dbReference>
<reference evidence="1" key="1">
    <citation type="submission" date="2018-05" db="EMBL/GenBank/DDBJ databases">
        <title>Draft genome of Mucuna pruriens seed.</title>
        <authorList>
            <person name="Nnadi N.E."/>
            <person name="Vos R."/>
            <person name="Hasami M.H."/>
            <person name="Devisetty U.K."/>
            <person name="Aguiy J.C."/>
        </authorList>
    </citation>
    <scope>NUCLEOTIDE SEQUENCE [LARGE SCALE GENOMIC DNA]</scope>
    <source>
        <strain evidence="1">JCA_2017</strain>
    </source>
</reference>
<dbReference type="AlphaFoldDB" id="A0A371HBG1"/>
<gene>
    <name evidence="1" type="ORF">CR513_16772</name>
</gene>
<dbReference type="EMBL" id="QJKJ01003075">
    <property type="protein sequence ID" value="RDY00085.1"/>
    <property type="molecule type" value="Genomic_DNA"/>
</dbReference>
<protein>
    <submittedName>
        <fullName evidence="1">Uncharacterized protein</fullName>
    </submittedName>
</protein>
<organism evidence="1 2">
    <name type="scientific">Mucuna pruriens</name>
    <name type="common">Velvet bean</name>
    <name type="synonym">Dolichos pruriens</name>
    <dbReference type="NCBI Taxonomy" id="157652"/>
    <lineage>
        <taxon>Eukaryota</taxon>
        <taxon>Viridiplantae</taxon>
        <taxon>Streptophyta</taxon>
        <taxon>Embryophyta</taxon>
        <taxon>Tracheophyta</taxon>
        <taxon>Spermatophyta</taxon>
        <taxon>Magnoliopsida</taxon>
        <taxon>eudicotyledons</taxon>
        <taxon>Gunneridae</taxon>
        <taxon>Pentapetalae</taxon>
        <taxon>rosids</taxon>
        <taxon>fabids</taxon>
        <taxon>Fabales</taxon>
        <taxon>Fabaceae</taxon>
        <taxon>Papilionoideae</taxon>
        <taxon>50 kb inversion clade</taxon>
        <taxon>NPAAA clade</taxon>
        <taxon>indigoferoid/millettioid clade</taxon>
        <taxon>Phaseoleae</taxon>
        <taxon>Mucuna</taxon>
    </lineage>
</organism>
<comment type="caution">
    <text evidence="1">The sequence shown here is derived from an EMBL/GenBank/DDBJ whole genome shotgun (WGS) entry which is preliminary data.</text>
</comment>
<evidence type="ECO:0000313" key="2">
    <source>
        <dbReference type="Proteomes" id="UP000257109"/>
    </source>
</evidence>
<feature type="non-terminal residue" evidence="1">
    <location>
        <position position="1"/>
    </location>
</feature>
<evidence type="ECO:0000313" key="1">
    <source>
        <dbReference type="EMBL" id="RDY00085.1"/>
    </source>
</evidence>
<keyword evidence="2" id="KW-1185">Reference proteome</keyword>